<proteinExistence type="predicted"/>
<evidence type="ECO:0000313" key="1">
    <source>
        <dbReference type="EMBL" id="MDQ9126144.1"/>
    </source>
</evidence>
<dbReference type="Proteomes" id="UP001224622">
    <property type="component" value="Unassembled WGS sequence"/>
</dbReference>
<evidence type="ECO:0000313" key="2">
    <source>
        <dbReference type="Proteomes" id="UP001224622"/>
    </source>
</evidence>
<dbReference type="RefSeq" id="WP_309046918.1">
    <property type="nucleotide sequence ID" value="NZ_JAVIGA010000005.1"/>
</dbReference>
<dbReference type="AlphaFoldDB" id="A0AAJ2D8J7"/>
<sequence>MLDAREKRLCDAHFRSYIGNKERRSKDTRRVCHYCGVSLAGKKNKKYCNVKHRQLGSRKLIGKLIEDILHYSYWRHIESAIRRSPSQLGSISELNDIIELFRLYVRKGYHQRSYLLIPMGMDSAKEINKLKPFPFLELEVCHTYPNSRGGANTASNTIIGPLKINRMVKDKIPCQDLGYPYSGLQLHREPVPLQGSLYNSLVATYGSQEFNEKLYSLGKISRFFPNRSRQPEFNGMAKELPLLMLLFEEFRRLEMITEAERLLELSLDYRSMFPLYLELVAICGFYAFLTGDRERFLQRLFRHISGDIYNRRWYSRSRHEQVLYLLLRKHLKLFFNVKIEDYMALADFYNSFFTMEVVSCDPFGKLTCYSYSMGKRRISMTGQLIHSEHMHPTLASDDGWINMLFV</sequence>
<comment type="caution">
    <text evidence="1">The sequence shown here is derived from an EMBL/GenBank/DDBJ whole genome shotgun (WGS) entry which is preliminary data.</text>
</comment>
<reference evidence="1" key="1">
    <citation type="submission" date="2023-08" db="EMBL/GenBank/DDBJ databases">
        <title>The Comparative Genomic Analysis of Yersiniaceae from Polar Regions.</title>
        <authorList>
            <person name="Goncharov A."/>
            <person name="Aslanov B."/>
            <person name="Kolodzhieva V."/>
            <person name="Azarov D."/>
            <person name="Mochov A."/>
            <person name="Lebedeva E."/>
        </authorList>
    </citation>
    <scope>NUCLEOTIDE SEQUENCE</scope>
    <source>
        <strain evidence="1">Vf</strain>
    </source>
</reference>
<name>A0AAJ2D8J7_SERFO</name>
<protein>
    <submittedName>
        <fullName evidence="1">Uncharacterized protein</fullName>
    </submittedName>
</protein>
<organism evidence="1 2">
    <name type="scientific">Serratia fonticola</name>
    <dbReference type="NCBI Taxonomy" id="47917"/>
    <lineage>
        <taxon>Bacteria</taxon>
        <taxon>Pseudomonadati</taxon>
        <taxon>Pseudomonadota</taxon>
        <taxon>Gammaproteobacteria</taxon>
        <taxon>Enterobacterales</taxon>
        <taxon>Yersiniaceae</taxon>
        <taxon>Serratia</taxon>
    </lineage>
</organism>
<gene>
    <name evidence="1" type="ORF">RDT67_06825</name>
</gene>
<accession>A0AAJ2D8J7</accession>
<dbReference type="EMBL" id="JAVIGA010000005">
    <property type="protein sequence ID" value="MDQ9126144.1"/>
    <property type="molecule type" value="Genomic_DNA"/>
</dbReference>